<evidence type="ECO:0000313" key="4">
    <source>
        <dbReference type="Proteomes" id="UP000637788"/>
    </source>
</evidence>
<dbReference type="AlphaFoldDB" id="A0A917RH67"/>
<protein>
    <recommendedName>
        <fullName evidence="2">Cyclophilin-like domain-containing protein</fullName>
    </recommendedName>
</protein>
<evidence type="ECO:0000256" key="1">
    <source>
        <dbReference type="SAM" id="MobiDB-lite"/>
    </source>
</evidence>
<feature type="region of interest" description="Disordered" evidence="1">
    <location>
        <begin position="17"/>
        <end position="67"/>
    </location>
</feature>
<feature type="compositionally biased region" description="Low complexity" evidence="1">
    <location>
        <begin position="19"/>
        <end position="60"/>
    </location>
</feature>
<dbReference type="SUPFAM" id="SSF50891">
    <property type="entry name" value="Cyclophilin-like"/>
    <property type="match status" value="1"/>
</dbReference>
<dbReference type="Gene3D" id="2.40.100.20">
    <property type="match status" value="1"/>
</dbReference>
<feature type="domain" description="Cyclophilin-like" evidence="2">
    <location>
        <begin position="67"/>
        <end position="176"/>
    </location>
</feature>
<keyword evidence="4" id="KW-1185">Reference proteome</keyword>
<accession>A0A917RH67</accession>
<organism evidence="3 4">
    <name type="scientific">Streptomyces flaveus</name>
    <dbReference type="NCBI Taxonomy" id="66370"/>
    <lineage>
        <taxon>Bacteria</taxon>
        <taxon>Bacillati</taxon>
        <taxon>Actinomycetota</taxon>
        <taxon>Actinomycetes</taxon>
        <taxon>Kitasatosporales</taxon>
        <taxon>Streptomycetaceae</taxon>
        <taxon>Streptomyces</taxon>
        <taxon>Streptomyces aurantiacus group</taxon>
    </lineage>
</organism>
<dbReference type="Proteomes" id="UP000637788">
    <property type="component" value="Unassembled WGS sequence"/>
</dbReference>
<proteinExistence type="predicted"/>
<dbReference type="InterPro" id="IPR041183">
    <property type="entry name" value="Cyclophilin-like"/>
</dbReference>
<reference evidence="3" key="1">
    <citation type="journal article" date="2014" name="Int. J. Syst. Evol. Microbiol.">
        <title>Complete genome sequence of Corynebacterium casei LMG S-19264T (=DSM 44701T), isolated from a smear-ripened cheese.</title>
        <authorList>
            <consortium name="US DOE Joint Genome Institute (JGI-PGF)"/>
            <person name="Walter F."/>
            <person name="Albersmeier A."/>
            <person name="Kalinowski J."/>
            <person name="Ruckert C."/>
        </authorList>
    </citation>
    <scope>NUCLEOTIDE SEQUENCE</scope>
    <source>
        <strain evidence="3">JCM 3035</strain>
    </source>
</reference>
<reference evidence="3" key="2">
    <citation type="submission" date="2020-09" db="EMBL/GenBank/DDBJ databases">
        <authorList>
            <person name="Sun Q."/>
            <person name="Ohkuma M."/>
        </authorList>
    </citation>
    <scope>NUCLEOTIDE SEQUENCE</scope>
    <source>
        <strain evidence="3">JCM 3035</strain>
    </source>
</reference>
<name>A0A917RH67_9ACTN</name>
<dbReference type="EMBL" id="BMPQ01000035">
    <property type="protein sequence ID" value="GGL07944.1"/>
    <property type="molecule type" value="Genomic_DNA"/>
</dbReference>
<comment type="caution">
    <text evidence="3">The sequence shown here is derived from an EMBL/GenBank/DDBJ whole genome shotgun (WGS) entry which is preliminary data.</text>
</comment>
<feature type="region of interest" description="Disordered" evidence="1">
    <location>
        <begin position="102"/>
        <end position="125"/>
    </location>
</feature>
<gene>
    <name evidence="3" type="ORF">GCM10010094_80880</name>
</gene>
<dbReference type="InterPro" id="IPR029000">
    <property type="entry name" value="Cyclophilin-like_dom_sf"/>
</dbReference>
<sequence length="179" mass="18506">MLSLAMTFVFGVAACGSDSEGTASPSAAPTSSSSSGSSGSSGESASAADSSSPNPDQSSSDGTPIRVTIGGTVLTGRLWDNATARDLIEKLPVTVEFSDHQNMEKTGPLPEELSTEGMPEGEDPRPRDIGYYAPGGDLVFYYGDVGYHDGILRIGRFDGDMDAIADQEDGFTARVEPAG</sequence>
<evidence type="ECO:0000259" key="2">
    <source>
        <dbReference type="Pfam" id="PF18050"/>
    </source>
</evidence>
<dbReference type="Pfam" id="PF18050">
    <property type="entry name" value="Cyclophil_like2"/>
    <property type="match status" value="1"/>
</dbReference>
<evidence type="ECO:0000313" key="3">
    <source>
        <dbReference type="EMBL" id="GGL07944.1"/>
    </source>
</evidence>